<dbReference type="PROSITE" id="PS50977">
    <property type="entry name" value="HTH_TETR_2"/>
    <property type="match status" value="1"/>
</dbReference>
<organism evidence="4 5">
    <name type="scientific">Furfurilactobacillus rossiae DSM 15814</name>
    <dbReference type="NCBI Taxonomy" id="1114972"/>
    <lineage>
        <taxon>Bacteria</taxon>
        <taxon>Bacillati</taxon>
        <taxon>Bacillota</taxon>
        <taxon>Bacilli</taxon>
        <taxon>Lactobacillales</taxon>
        <taxon>Lactobacillaceae</taxon>
        <taxon>Furfurilactobacillus</taxon>
    </lineage>
</organism>
<evidence type="ECO:0000313" key="4">
    <source>
        <dbReference type="EMBL" id="KRL53772.1"/>
    </source>
</evidence>
<sequence>MSMEKTNKREKQKAATKIALFKAATALIKKNGFDKVSVRDIANAADVTTGAFYVHFRSKEDIVSQVFYENLNDYIMHSISSLDQEHLDPADHLIAILIAEFKFANTIGVELTTLAYITNFTANMTIPGSHFEKRRFVTSIQQDIEQLEGQKRLLIQPANEVLFDLSSMIRGIMATWCFANGDFDIVDHGTITINRLIKTLIRK</sequence>
<protein>
    <recommendedName>
        <fullName evidence="3">HTH tetR-type domain-containing protein</fullName>
    </recommendedName>
</protein>
<evidence type="ECO:0000256" key="1">
    <source>
        <dbReference type="ARBA" id="ARBA00023125"/>
    </source>
</evidence>
<dbReference type="Gene3D" id="1.10.357.10">
    <property type="entry name" value="Tetracycline Repressor, domain 2"/>
    <property type="match status" value="1"/>
</dbReference>
<keyword evidence="1 2" id="KW-0238">DNA-binding</keyword>
<dbReference type="RefSeq" id="WP_017260455.1">
    <property type="nucleotide sequence ID" value="NZ_AUAW01000015.1"/>
</dbReference>
<dbReference type="PROSITE" id="PS01081">
    <property type="entry name" value="HTH_TETR_1"/>
    <property type="match status" value="1"/>
</dbReference>
<dbReference type="SUPFAM" id="SSF46689">
    <property type="entry name" value="Homeodomain-like"/>
    <property type="match status" value="1"/>
</dbReference>
<dbReference type="PRINTS" id="PR00455">
    <property type="entry name" value="HTHTETR"/>
</dbReference>
<dbReference type="STRING" id="1114972.FD35_GL000879"/>
<evidence type="ECO:0000259" key="3">
    <source>
        <dbReference type="PROSITE" id="PS50977"/>
    </source>
</evidence>
<dbReference type="PANTHER" id="PTHR43479">
    <property type="entry name" value="ACREF/ENVCD OPERON REPRESSOR-RELATED"/>
    <property type="match status" value="1"/>
</dbReference>
<gene>
    <name evidence="4" type="ORF">FD35_GL000879</name>
</gene>
<dbReference type="InterPro" id="IPR050624">
    <property type="entry name" value="HTH-type_Tx_Regulator"/>
</dbReference>
<reference evidence="4 5" key="1">
    <citation type="journal article" date="2015" name="Genome Announc.">
        <title>Expanding the biotechnology potential of lactobacilli through comparative genomics of 213 strains and associated genera.</title>
        <authorList>
            <person name="Sun Z."/>
            <person name="Harris H.M."/>
            <person name="McCann A."/>
            <person name="Guo C."/>
            <person name="Argimon S."/>
            <person name="Zhang W."/>
            <person name="Yang X."/>
            <person name="Jeffery I.B."/>
            <person name="Cooney J.C."/>
            <person name="Kagawa T.F."/>
            <person name="Liu W."/>
            <person name="Song Y."/>
            <person name="Salvetti E."/>
            <person name="Wrobel A."/>
            <person name="Rasinkangas P."/>
            <person name="Parkhill J."/>
            <person name="Rea M.C."/>
            <person name="O'Sullivan O."/>
            <person name="Ritari J."/>
            <person name="Douillard F.P."/>
            <person name="Paul Ross R."/>
            <person name="Yang R."/>
            <person name="Briner A.E."/>
            <person name="Felis G.E."/>
            <person name="de Vos W.M."/>
            <person name="Barrangou R."/>
            <person name="Klaenhammer T.R."/>
            <person name="Caufield P.W."/>
            <person name="Cui Y."/>
            <person name="Zhang H."/>
            <person name="O'Toole P.W."/>
        </authorList>
    </citation>
    <scope>NUCLEOTIDE SEQUENCE [LARGE SCALE GENOMIC DNA]</scope>
    <source>
        <strain evidence="4 5">DSM 15814</strain>
    </source>
</reference>
<dbReference type="Proteomes" id="UP000051999">
    <property type="component" value="Unassembled WGS sequence"/>
</dbReference>
<dbReference type="InterPro" id="IPR023772">
    <property type="entry name" value="DNA-bd_HTH_TetR-type_CS"/>
</dbReference>
<evidence type="ECO:0000256" key="2">
    <source>
        <dbReference type="PROSITE-ProRule" id="PRU00335"/>
    </source>
</evidence>
<feature type="DNA-binding region" description="H-T-H motif" evidence="2">
    <location>
        <begin position="37"/>
        <end position="56"/>
    </location>
</feature>
<dbReference type="GO" id="GO:0003677">
    <property type="term" value="F:DNA binding"/>
    <property type="evidence" value="ECO:0007669"/>
    <property type="project" value="UniProtKB-UniRule"/>
</dbReference>
<dbReference type="PATRIC" id="fig|1114972.6.peg.888"/>
<dbReference type="OrthoDB" id="9812993at2"/>
<keyword evidence="5" id="KW-1185">Reference proteome</keyword>
<comment type="caution">
    <text evidence="4">The sequence shown here is derived from an EMBL/GenBank/DDBJ whole genome shotgun (WGS) entry which is preliminary data.</text>
</comment>
<dbReference type="AlphaFoldDB" id="A0A0R1RAM2"/>
<dbReference type="eggNOG" id="COG1309">
    <property type="taxonomic scope" value="Bacteria"/>
</dbReference>
<accession>A0A0R1RAM2</accession>
<dbReference type="InterPro" id="IPR001647">
    <property type="entry name" value="HTH_TetR"/>
</dbReference>
<dbReference type="Pfam" id="PF00440">
    <property type="entry name" value="TetR_N"/>
    <property type="match status" value="1"/>
</dbReference>
<feature type="domain" description="HTH tetR-type" evidence="3">
    <location>
        <begin position="14"/>
        <end position="74"/>
    </location>
</feature>
<evidence type="ECO:0000313" key="5">
    <source>
        <dbReference type="Proteomes" id="UP000051999"/>
    </source>
</evidence>
<dbReference type="EMBL" id="AZFF01000015">
    <property type="protein sequence ID" value="KRL53772.1"/>
    <property type="molecule type" value="Genomic_DNA"/>
</dbReference>
<proteinExistence type="predicted"/>
<dbReference type="InterPro" id="IPR009057">
    <property type="entry name" value="Homeodomain-like_sf"/>
</dbReference>
<name>A0A0R1RAM2_9LACO</name>
<dbReference type="PANTHER" id="PTHR43479:SF11">
    <property type="entry name" value="ACREF_ENVCD OPERON REPRESSOR-RELATED"/>
    <property type="match status" value="1"/>
</dbReference>